<keyword evidence="3" id="KW-1185">Reference proteome</keyword>
<protein>
    <submittedName>
        <fullName evidence="2">Uncharacterized protein</fullName>
    </submittedName>
</protein>
<evidence type="ECO:0000313" key="3">
    <source>
        <dbReference type="Proteomes" id="UP000018143"/>
    </source>
</evidence>
<sequence>MVDIIGGADGIDSVGLCGGLCDVGGAIWAGIIFLIFF</sequence>
<dbReference type="Proteomes" id="UP000018143">
    <property type="component" value="Unassembled WGS sequence"/>
</dbReference>
<keyword evidence="1" id="KW-1133">Transmembrane helix</keyword>
<name>T1DWJ2_9HELI</name>
<dbReference type="EMBL" id="BASD01000019">
    <property type="protein sequence ID" value="GAD19452.1"/>
    <property type="molecule type" value="Genomic_DNA"/>
</dbReference>
<evidence type="ECO:0000256" key="1">
    <source>
        <dbReference type="SAM" id="Phobius"/>
    </source>
</evidence>
<gene>
    <name evidence="2" type="ORF">HFN_0583</name>
</gene>
<dbReference type="AlphaFoldDB" id="T1DWJ2"/>
<comment type="caution">
    <text evidence="2">The sequence shown here is derived from an EMBL/GenBank/DDBJ whole genome shotgun (WGS) entry which is preliminary data.</text>
</comment>
<feature type="transmembrane region" description="Helical" evidence="1">
    <location>
        <begin position="13"/>
        <end position="36"/>
    </location>
</feature>
<keyword evidence="1" id="KW-0472">Membrane</keyword>
<evidence type="ECO:0000313" key="2">
    <source>
        <dbReference type="EMBL" id="GAD19452.1"/>
    </source>
</evidence>
<accession>T1DWJ2</accession>
<dbReference type="STRING" id="1325130.HFN_0583"/>
<proteinExistence type="predicted"/>
<organism evidence="2 3">
    <name type="scientific">Helicobacter fennelliae MRY12-0050</name>
    <dbReference type="NCBI Taxonomy" id="1325130"/>
    <lineage>
        <taxon>Bacteria</taxon>
        <taxon>Pseudomonadati</taxon>
        <taxon>Campylobacterota</taxon>
        <taxon>Epsilonproteobacteria</taxon>
        <taxon>Campylobacterales</taxon>
        <taxon>Helicobacteraceae</taxon>
        <taxon>Helicobacter</taxon>
    </lineage>
</organism>
<reference evidence="2 3" key="1">
    <citation type="journal article" date="2013" name="Genome Announc.">
        <title>Draft Genome Sequence of Helicobacter fennelliae Strain MRY12-0050, Isolated from a Bacteremia Patient.</title>
        <authorList>
            <person name="Rimbara E."/>
            <person name="Matsui M."/>
            <person name="Mori S."/>
            <person name="Suzuki S."/>
            <person name="Suzuki M."/>
            <person name="Kim H."/>
            <person name="Sekizuka T."/>
            <person name="Kuroda M."/>
            <person name="Shibayama K."/>
        </authorList>
    </citation>
    <scope>NUCLEOTIDE SEQUENCE [LARGE SCALE GENOMIC DNA]</scope>
    <source>
        <strain evidence="2 3">MRY12-0050</strain>
    </source>
</reference>
<keyword evidence="1" id="KW-0812">Transmembrane</keyword>